<keyword evidence="2 3" id="KW-0040">ANK repeat</keyword>
<evidence type="ECO:0000256" key="4">
    <source>
        <dbReference type="SAM" id="MobiDB-lite"/>
    </source>
</evidence>
<feature type="repeat" description="ANK" evidence="3">
    <location>
        <begin position="750"/>
        <end position="782"/>
    </location>
</feature>
<dbReference type="SUPFAM" id="SSF48403">
    <property type="entry name" value="Ankyrin repeat"/>
    <property type="match status" value="1"/>
</dbReference>
<dbReference type="Proteomes" id="UP000794436">
    <property type="component" value="Unassembled WGS sequence"/>
</dbReference>
<dbReference type="EMBL" id="SPLM01000147">
    <property type="protein sequence ID" value="TMW55583.1"/>
    <property type="molecule type" value="Genomic_DNA"/>
</dbReference>
<feature type="compositionally biased region" description="Polar residues" evidence="4">
    <location>
        <begin position="1513"/>
        <end position="1531"/>
    </location>
</feature>
<evidence type="ECO:0000256" key="1">
    <source>
        <dbReference type="ARBA" id="ARBA00022737"/>
    </source>
</evidence>
<feature type="compositionally biased region" description="Polar residues" evidence="4">
    <location>
        <begin position="1555"/>
        <end position="1574"/>
    </location>
</feature>
<feature type="compositionally biased region" description="Basic and acidic residues" evidence="4">
    <location>
        <begin position="841"/>
        <end position="851"/>
    </location>
</feature>
<feature type="region of interest" description="Disordered" evidence="4">
    <location>
        <begin position="1190"/>
        <end position="1230"/>
    </location>
</feature>
<feature type="repeat" description="ANK" evidence="3">
    <location>
        <begin position="783"/>
        <end position="815"/>
    </location>
</feature>
<dbReference type="PROSITE" id="PS50297">
    <property type="entry name" value="ANK_REP_REGION"/>
    <property type="match status" value="4"/>
</dbReference>
<evidence type="ECO:0000256" key="2">
    <source>
        <dbReference type="ARBA" id="ARBA00023043"/>
    </source>
</evidence>
<dbReference type="Pfam" id="PF00023">
    <property type="entry name" value="Ank"/>
    <property type="match status" value="2"/>
</dbReference>
<dbReference type="SUPFAM" id="SSF52200">
    <property type="entry name" value="Toll/Interleukin receptor TIR domain"/>
    <property type="match status" value="1"/>
</dbReference>
<evidence type="ECO:0000313" key="8">
    <source>
        <dbReference type="Proteomes" id="UP000794436"/>
    </source>
</evidence>
<proteinExistence type="predicted"/>
<dbReference type="PROSITE" id="PS50088">
    <property type="entry name" value="ANK_REPEAT"/>
    <property type="match status" value="4"/>
</dbReference>
<sequence>MPSPRNAAESALNMELSHSRDEFRTEERGNARPSVHFGNVYGRDEYVAVESPRNVDTTAARVVELVTRLSGSPSTTQFSHPPSSTEEGADESSTAASTSLLPRSSGSNQRSDRVLLRATSRFRSLRRLYSTASHHTDGSALSTTSHEHEADTALEIDDHESSSARKQPHIQMGNDVTTACPSSHYYIDPQGRLQARKTWWLYTRLRRLAAHLVPGFKRDSNSYLCAPMITNTGFILSTYLLRLVLNQAVLASLLTDQQEDKCHDFSSEFLDTFSFTLAGNVLLCLPAFHFNMCKLFQRVPTAKQQLRNKLRAHANGSSTVVDPPVLDNPVVGTGATAAAADGAIVHDDNHPKLRKTYLFSICEVLVIFEIPYLIYTFVTIVFPTASIFHSGRDTDVVTVSVRCGRDLPFGLFLLFLIAQLVGLIAYGLRWKQIILFHRMHEHFLYQRGCVPGRARFDYIEQSFRTSWFASARSKQIHQIKAKLYHAAKYGEIDELKRQLDAAIELDGTDFAQHWYEPRPPRLLSLVPFLSSTRFMQCQRNPLHVAVAFDHAECVQELLSQGLFDIHQGEKMEVLKLNISWLYRFFFDIVPILRKSNYARHESRLIFGPVGLFTSTLLTPLHVATSMGNTDMVLLLLRYGANPNYVAQSSHRKFATPVLFWAINKECARLILDADANPLYVPGNGYCLTAFEVARLIGNHVVAREMEKYGGDVALTPLHDASARGFKEEVEFYLEHGADPNTLGEKVTGFFRRTPLHWAAIRGKTKTLKLLLKYGATIDARDAFGRTALTWACLLNRTKAVEVLLKFGADVNVRDNIGDPLLCICAAGTCSSPSTGAFTSDGEGRAAGDNGEHTGSGHGHSHGPGSSADSSSSRALDPEIFALLQDYGIDLHTTREFNGDTALHVALRKCNEATSMLFVRAGMSLTAVNYLGQRAMDCTMSPSLRYLIKKEAGHRDVMISYCHSHSALARKVRDALENAQVTTWIDSMDPSGITGGSVWRKEIAHGIRSSALVLALLTRDYPVSQWCMKELAFAKMHNVPIVAIQCEDMEISEELQVYLWTRQVVDFRRAFVERILESRNEDLEEDEARKPTHAGTASEDQDEELLLLQQQDPRDLAEAQGEGDSDATALALPQVVVKHEYDEDVFRNCMRLLLDGIQDQIEEYRVRRLVRERKHEQMGHKHAELVDDIDEDEEDGEANKGGLCGVPGRTFRRTHSMTPSEALRGPNSPSGSVAGRSPYVFIAHGDYHLNFCTRLKSALQKQGIRCVVDHSVPAIQYNAESRGGGSGASKTPSASYGANQHHSNESLSSPSRLRRINSTMSTGENATTSVQARQLAAKDAILDCAAVIIVLSPLSASCDMLADQLAFAEDRGKLIVPLLLSLQNIDLAKRYTFSRSIVQHFNISIGFEQSLDRLALYLHQSTEATARQQQQHQLEEHKQHRRRRRRRQGHSSQNDIGALGEEEYSDDDGRSSAASSPASSVRSGVSRVSLVIGGPHSPSSLPPPLPIIHPSRQPPGSTSGHGWSIGTPTISPSDHHPHQTHSPRQHHHFTLEPLLRSQSLVSSPSHSRENATWSA</sequence>
<feature type="compositionally biased region" description="Polar residues" evidence="4">
    <location>
        <begin position="71"/>
        <end position="109"/>
    </location>
</feature>
<gene>
    <name evidence="7" type="ORF">Poli38472_010465</name>
</gene>
<feature type="compositionally biased region" description="Polar residues" evidence="4">
    <location>
        <begin position="1287"/>
        <end position="1311"/>
    </location>
</feature>
<feature type="transmembrane region" description="Helical" evidence="5">
    <location>
        <begin position="364"/>
        <end position="389"/>
    </location>
</feature>
<dbReference type="OrthoDB" id="194358at2759"/>
<keyword evidence="5" id="KW-0812">Transmembrane</keyword>
<dbReference type="PROSITE" id="PS50104">
    <property type="entry name" value="TIR"/>
    <property type="match status" value="1"/>
</dbReference>
<feature type="region of interest" description="Disordered" evidence="4">
    <location>
        <begin position="1277"/>
        <end position="1311"/>
    </location>
</feature>
<dbReference type="InterPro" id="IPR000157">
    <property type="entry name" value="TIR_dom"/>
</dbReference>
<dbReference type="InterPro" id="IPR002110">
    <property type="entry name" value="Ankyrin_rpt"/>
</dbReference>
<evidence type="ECO:0000256" key="3">
    <source>
        <dbReference type="PROSITE-ProRule" id="PRU00023"/>
    </source>
</evidence>
<feature type="compositionally biased region" description="Basic and acidic residues" evidence="4">
    <location>
        <begin position="17"/>
        <end position="30"/>
    </location>
</feature>
<keyword evidence="5" id="KW-0472">Membrane</keyword>
<feature type="region of interest" description="Disordered" evidence="4">
    <location>
        <begin position="1424"/>
        <end position="1574"/>
    </location>
</feature>
<dbReference type="Gene3D" id="3.40.50.10140">
    <property type="entry name" value="Toll/interleukin-1 receptor homology (TIR) domain"/>
    <property type="match status" value="1"/>
</dbReference>
<dbReference type="PRINTS" id="PR01415">
    <property type="entry name" value="ANKYRIN"/>
</dbReference>
<evidence type="ECO:0000256" key="5">
    <source>
        <dbReference type="SAM" id="Phobius"/>
    </source>
</evidence>
<feature type="compositionally biased region" description="Basic residues" evidence="4">
    <location>
        <begin position="1537"/>
        <end position="1547"/>
    </location>
</feature>
<dbReference type="SMART" id="SM00248">
    <property type="entry name" value="ANK"/>
    <property type="match status" value="7"/>
</dbReference>
<feature type="region of interest" description="Disordered" evidence="4">
    <location>
        <begin position="1081"/>
        <end position="1101"/>
    </location>
</feature>
<feature type="transmembrane region" description="Helical" evidence="5">
    <location>
        <begin position="409"/>
        <end position="428"/>
    </location>
</feature>
<keyword evidence="1" id="KW-0677">Repeat</keyword>
<dbReference type="GO" id="GO:0007165">
    <property type="term" value="P:signal transduction"/>
    <property type="evidence" value="ECO:0007669"/>
    <property type="project" value="InterPro"/>
</dbReference>
<dbReference type="Pfam" id="PF13676">
    <property type="entry name" value="TIR_2"/>
    <property type="match status" value="1"/>
</dbReference>
<organism evidence="7 8">
    <name type="scientific">Pythium oligandrum</name>
    <name type="common">Mycoparasitic fungus</name>
    <dbReference type="NCBI Taxonomy" id="41045"/>
    <lineage>
        <taxon>Eukaryota</taxon>
        <taxon>Sar</taxon>
        <taxon>Stramenopiles</taxon>
        <taxon>Oomycota</taxon>
        <taxon>Peronosporomycetes</taxon>
        <taxon>Pythiales</taxon>
        <taxon>Pythiaceae</taxon>
        <taxon>Pythium</taxon>
    </lineage>
</organism>
<accession>A0A8K1C3A5</accession>
<feature type="region of interest" description="Disordered" evidence="4">
    <location>
        <begin position="1"/>
        <end position="37"/>
    </location>
</feature>
<reference evidence="7" key="1">
    <citation type="submission" date="2019-03" db="EMBL/GenBank/DDBJ databases">
        <title>Long read genome sequence of the mycoparasitic Pythium oligandrum ATCC 38472 isolated from sugarbeet rhizosphere.</title>
        <authorList>
            <person name="Gaulin E."/>
        </authorList>
    </citation>
    <scope>NUCLEOTIDE SEQUENCE</scope>
    <source>
        <strain evidence="7">ATCC 38472_TT</strain>
    </source>
</reference>
<feature type="domain" description="TIR" evidence="6">
    <location>
        <begin position="952"/>
        <end position="1074"/>
    </location>
</feature>
<feature type="compositionally biased region" description="Low complexity" evidence="4">
    <location>
        <begin position="1470"/>
        <end position="1498"/>
    </location>
</feature>
<dbReference type="Gene3D" id="1.25.40.20">
    <property type="entry name" value="Ankyrin repeat-containing domain"/>
    <property type="match status" value="2"/>
</dbReference>
<dbReference type="PANTHER" id="PTHR24161:SF85">
    <property type="entry name" value="PALMITOYLTRANSFERASE HIP14"/>
    <property type="match status" value="1"/>
</dbReference>
<dbReference type="Pfam" id="PF12796">
    <property type="entry name" value="Ank_2"/>
    <property type="match status" value="1"/>
</dbReference>
<feature type="compositionally biased region" description="Low complexity" evidence="4">
    <location>
        <begin position="862"/>
        <end position="872"/>
    </location>
</feature>
<feature type="repeat" description="ANK" evidence="3">
    <location>
        <begin position="712"/>
        <end position="744"/>
    </location>
</feature>
<feature type="region of interest" description="Disordered" evidence="4">
    <location>
        <begin position="836"/>
        <end position="872"/>
    </location>
</feature>
<comment type="caution">
    <text evidence="7">The sequence shown here is derived from an EMBL/GenBank/DDBJ whole genome shotgun (WGS) entry which is preliminary data.</text>
</comment>
<keyword evidence="5" id="KW-1133">Transmembrane helix</keyword>
<dbReference type="PANTHER" id="PTHR24161">
    <property type="entry name" value="ANK_REP_REGION DOMAIN-CONTAINING PROTEIN-RELATED"/>
    <property type="match status" value="1"/>
</dbReference>
<dbReference type="InterPro" id="IPR035897">
    <property type="entry name" value="Toll_tir_struct_dom_sf"/>
</dbReference>
<feature type="repeat" description="ANK" evidence="3">
    <location>
        <begin position="615"/>
        <end position="647"/>
    </location>
</feature>
<evidence type="ECO:0000259" key="6">
    <source>
        <dbReference type="PROSITE" id="PS50104"/>
    </source>
</evidence>
<feature type="region of interest" description="Disordered" evidence="4">
    <location>
        <begin position="71"/>
        <end position="114"/>
    </location>
</feature>
<dbReference type="InterPro" id="IPR036770">
    <property type="entry name" value="Ankyrin_rpt-contain_sf"/>
</dbReference>
<feature type="compositionally biased region" description="Basic residues" evidence="4">
    <location>
        <begin position="1438"/>
        <end position="1448"/>
    </location>
</feature>
<evidence type="ECO:0000313" key="7">
    <source>
        <dbReference type="EMBL" id="TMW55583.1"/>
    </source>
</evidence>
<protein>
    <recommendedName>
        <fullName evidence="6">TIR domain-containing protein</fullName>
    </recommendedName>
</protein>
<keyword evidence="8" id="KW-1185">Reference proteome</keyword>
<name>A0A8K1C3A5_PYTOL</name>